<evidence type="ECO:0000256" key="1">
    <source>
        <dbReference type="ARBA" id="ARBA00010894"/>
    </source>
</evidence>
<dbReference type="EMBL" id="CP000922">
    <property type="protein sequence ID" value="ACJ34176.1"/>
    <property type="molecule type" value="Genomic_DNA"/>
</dbReference>
<gene>
    <name evidence="3" type="ordered locus">Aflv_1815</name>
</gene>
<comment type="similarity">
    <text evidence="1">Belongs to the YggT family.</text>
</comment>
<dbReference type="AlphaFoldDB" id="B7GFB5"/>
<keyword evidence="2" id="KW-0472">Membrane</keyword>
<sequence length="93" mass="10578">MVILYQIANFLATVIEVYSYAIIVYILMSWFPNARETKIGQFLANICEPYLEPFRRFIPPIGMIDISPIVALLVLRFATVGVYGLVDMVSRGM</sequence>
<protein>
    <submittedName>
        <fullName evidence="3">Predicted integral membrane protein</fullName>
    </submittedName>
</protein>
<dbReference type="InterPro" id="IPR003425">
    <property type="entry name" value="CCB3/YggT"/>
</dbReference>
<proteinExistence type="inferred from homology"/>
<dbReference type="STRING" id="491915.Aflv_1815"/>
<keyword evidence="2" id="KW-1133">Transmembrane helix</keyword>
<dbReference type="Proteomes" id="UP000000742">
    <property type="component" value="Chromosome"/>
</dbReference>
<feature type="transmembrane region" description="Helical" evidence="2">
    <location>
        <begin position="7"/>
        <end position="28"/>
    </location>
</feature>
<feature type="transmembrane region" description="Helical" evidence="2">
    <location>
        <begin position="66"/>
        <end position="86"/>
    </location>
</feature>
<accession>B7GFB5</accession>
<dbReference type="HOGENOM" id="CLU_136788_4_3_9"/>
<dbReference type="PANTHER" id="PTHR33219:SF14">
    <property type="entry name" value="PROTEIN COFACTOR ASSEMBLY OF COMPLEX C SUBUNIT B CCB3, CHLOROPLASTIC-RELATED"/>
    <property type="match status" value="1"/>
</dbReference>
<name>B7GFB5_ANOFW</name>
<evidence type="ECO:0000313" key="4">
    <source>
        <dbReference type="Proteomes" id="UP000000742"/>
    </source>
</evidence>
<reference evidence="3 4" key="1">
    <citation type="journal article" date="2008" name="Genome Biol.">
        <title>Encapsulated in silica: genome, proteome and physiology of the thermophilic bacterium Anoxybacillus flavithermus WK1.</title>
        <authorList>
            <person name="Saw J.H."/>
            <person name="Mountain B.W."/>
            <person name="Feng L."/>
            <person name="Omelchenko M.V."/>
            <person name="Hou S."/>
            <person name="Saito J.A."/>
            <person name="Stott M.B."/>
            <person name="Li D."/>
            <person name="Zhao G."/>
            <person name="Wu J."/>
            <person name="Galperin M.Y."/>
            <person name="Koonin E.V."/>
            <person name="Makarova K.S."/>
            <person name="Wolf Y.I."/>
            <person name="Rigden D.J."/>
            <person name="Dunfield P.F."/>
            <person name="Wang L."/>
            <person name="Alam M."/>
        </authorList>
    </citation>
    <scope>NUCLEOTIDE SEQUENCE [LARGE SCALE GENOMIC DNA]</scope>
    <source>
        <strain evidence="4">DSM 21510 / WK1</strain>
    </source>
</reference>
<dbReference type="Pfam" id="PF02325">
    <property type="entry name" value="CCB3_YggT"/>
    <property type="match status" value="1"/>
</dbReference>
<evidence type="ECO:0000256" key="2">
    <source>
        <dbReference type="SAM" id="Phobius"/>
    </source>
</evidence>
<evidence type="ECO:0000313" key="3">
    <source>
        <dbReference type="EMBL" id="ACJ34176.1"/>
    </source>
</evidence>
<keyword evidence="2" id="KW-0812">Transmembrane</keyword>
<dbReference type="eggNOG" id="COG0762">
    <property type="taxonomic scope" value="Bacteria"/>
</dbReference>
<dbReference type="KEGG" id="afl:Aflv_1815"/>
<dbReference type="PANTHER" id="PTHR33219">
    <property type="entry name" value="YLMG HOMOLOG PROTEIN 2, CHLOROPLASTIC"/>
    <property type="match status" value="1"/>
</dbReference>
<dbReference type="GO" id="GO:0016020">
    <property type="term" value="C:membrane"/>
    <property type="evidence" value="ECO:0007669"/>
    <property type="project" value="InterPro"/>
</dbReference>
<organism evidence="3 4">
    <name type="scientific">Anoxybacillus flavithermus (strain DSM 21510 / WK1)</name>
    <dbReference type="NCBI Taxonomy" id="491915"/>
    <lineage>
        <taxon>Bacteria</taxon>
        <taxon>Bacillati</taxon>
        <taxon>Bacillota</taxon>
        <taxon>Bacilli</taxon>
        <taxon>Bacillales</taxon>
        <taxon>Anoxybacillaceae</taxon>
        <taxon>Anoxybacillus</taxon>
    </lineage>
</organism>